<comment type="similarity">
    <text evidence="2 5">Belongs to the trans-sulfuration enzymes family.</text>
</comment>
<accession>A0A917B024</accession>
<dbReference type="EMBL" id="BMEL01000001">
    <property type="protein sequence ID" value="GGF12972.1"/>
    <property type="molecule type" value="Genomic_DNA"/>
</dbReference>
<dbReference type="InterPro" id="IPR015421">
    <property type="entry name" value="PyrdxlP-dep_Trfase_major"/>
</dbReference>
<dbReference type="Gene3D" id="3.40.640.10">
    <property type="entry name" value="Type I PLP-dependent aspartate aminotransferase-like (Major domain)"/>
    <property type="match status" value="1"/>
</dbReference>
<sequence length="374" mass="41567">MCCRKAETKLVHTGKNNGDASGAINAPVHFSTAYEHPGLGESTGFDYTRTGNPTRTLLEQSVADLEKGNAAFAFSSGMAAIQGALSIFKTGDEIVVSEDVYGGSYRFFDYLSNQYGIKFTYCDSQRLSQIENYITEQTKALYIESPTNPLMHTADIPAISTIAKKHDVLLLVDNTLYTPLLQQPITEGADIVIHSATKYLGGHNDVLAGLLVAKNEELSEKLGYFQNTAGAVLSPFDSWLLMRGMKTLSIRMEKHEKNAASLVEFLKEHEDVTDVFYPGRGGMLSFRLKSEYCIDPFLRKLEIITFAESLGGVESFITYPTTQTHADIPEETRQRYGVCNRLLRFSVGIEHVDDLKTDLEQALASLKKEEIYHD</sequence>
<dbReference type="GO" id="GO:0005737">
    <property type="term" value="C:cytoplasm"/>
    <property type="evidence" value="ECO:0007669"/>
    <property type="project" value="TreeGrafter"/>
</dbReference>
<dbReference type="AlphaFoldDB" id="A0A917B024"/>
<comment type="cofactor">
    <cofactor evidence="1 5">
        <name>pyridoxal 5'-phosphate</name>
        <dbReference type="ChEBI" id="CHEBI:597326"/>
    </cofactor>
</comment>
<dbReference type="PROSITE" id="PS00868">
    <property type="entry name" value="CYS_MET_METAB_PP"/>
    <property type="match status" value="1"/>
</dbReference>
<dbReference type="PANTHER" id="PTHR11808">
    <property type="entry name" value="TRANS-SULFURATION ENZYME FAMILY MEMBER"/>
    <property type="match status" value="1"/>
</dbReference>
<organism evidence="6 7">
    <name type="scientific">Halobacillus andaensis</name>
    <dbReference type="NCBI Taxonomy" id="1176239"/>
    <lineage>
        <taxon>Bacteria</taxon>
        <taxon>Bacillati</taxon>
        <taxon>Bacillota</taxon>
        <taxon>Bacilli</taxon>
        <taxon>Bacillales</taxon>
        <taxon>Bacillaceae</taxon>
        <taxon>Halobacillus</taxon>
    </lineage>
</organism>
<dbReference type="PANTHER" id="PTHR11808:SF90">
    <property type="entry name" value="CYSTATHIONINE GAMMA-SYNTHASE"/>
    <property type="match status" value="1"/>
</dbReference>
<reference evidence="6" key="2">
    <citation type="submission" date="2020-09" db="EMBL/GenBank/DDBJ databases">
        <authorList>
            <person name="Sun Q."/>
            <person name="Zhou Y."/>
        </authorList>
    </citation>
    <scope>NUCLEOTIDE SEQUENCE</scope>
    <source>
        <strain evidence="6">CGMCC 1.12153</strain>
    </source>
</reference>
<dbReference type="PIRSF" id="PIRSF001434">
    <property type="entry name" value="CGS"/>
    <property type="match status" value="1"/>
</dbReference>
<dbReference type="InterPro" id="IPR015424">
    <property type="entry name" value="PyrdxlP-dep_Trfase"/>
</dbReference>
<dbReference type="CDD" id="cd00614">
    <property type="entry name" value="CGS_like"/>
    <property type="match status" value="1"/>
</dbReference>
<evidence type="ECO:0000256" key="2">
    <source>
        <dbReference type="ARBA" id="ARBA00009077"/>
    </source>
</evidence>
<dbReference type="InterPro" id="IPR054542">
    <property type="entry name" value="Cys_met_metab_PP"/>
</dbReference>
<name>A0A917B024_HALAA</name>
<dbReference type="GO" id="GO:0016846">
    <property type="term" value="F:carbon-sulfur lyase activity"/>
    <property type="evidence" value="ECO:0007669"/>
    <property type="project" value="TreeGrafter"/>
</dbReference>
<dbReference type="FunFam" id="3.90.1150.10:FF:000070">
    <property type="entry name" value="Putative cystathionine gamma-synthase"/>
    <property type="match status" value="1"/>
</dbReference>
<dbReference type="NCBIfam" id="NF006095">
    <property type="entry name" value="PRK08247.1"/>
    <property type="match status" value="1"/>
</dbReference>
<evidence type="ECO:0000256" key="3">
    <source>
        <dbReference type="ARBA" id="ARBA00022898"/>
    </source>
</evidence>
<dbReference type="InterPro" id="IPR000277">
    <property type="entry name" value="Cys/Met-Metab_PyrdxlP-dep_enz"/>
</dbReference>
<evidence type="ECO:0000313" key="6">
    <source>
        <dbReference type="EMBL" id="GGF12972.1"/>
    </source>
</evidence>
<comment type="caution">
    <text evidence="6">The sequence shown here is derived from an EMBL/GenBank/DDBJ whole genome shotgun (WGS) entry which is preliminary data.</text>
</comment>
<dbReference type="Pfam" id="PF01053">
    <property type="entry name" value="Cys_Met_Meta_PP"/>
    <property type="match status" value="1"/>
</dbReference>
<proteinExistence type="inferred from homology"/>
<dbReference type="FunFam" id="3.40.640.10:FF:000009">
    <property type="entry name" value="Cystathionine gamma-synthase homolog"/>
    <property type="match status" value="1"/>
</dbReference>
<evidence type="ECO:0000313" key="7">
    <source>
        <dbReference type="Proteomes" id="UP000660110"/>
    </source>
</evidence>
<evidence type="ECO:0000256" key="4">
    <source>
        <dbReference type="PIRSR" id="PIRSR001434-2"/>
    </source>
</evidence>
<dbReference type="InterPro" id="IPR015422">
    <property type="entry name" value="PyrdxlP-dep_Trfase_small"/>
</dbReference>
<evidence type="ECO:0000256" key="1">
    <source>
        <dbReference type="ARBA" id="ARBA00001933"/>
    </source>
</evidence>
<keyword evidence="3 4" id="KW-0663">Pyridoxal phosphate</keyword>
<feature type="modified residue" description="N6-(pyridoxal phosphate)lysine" evidence="4">
    <location>
        <position position="198"/>
    </location>
</feature>
<dbReference type="GO" id="GO:0019346">
    <property type="term" value="P:transsulfuration"/>
    <property type="evidence" value="ECO:0007669"/>
    <property type="project" value="InterPro"/>
</dbReference>
<dbReference type="RefSeq" id="WP_229734831.1">
    <property type="nucleotide sequence ID" value="NZ_BMEL01000001.1"/>
</dbReference>
<reference evidence="6" key="1">
    <citation type="journal article" date="2014" name="Int. J. Syst. Evol. Microbiol.">
        <title>Complete genome sequence of Corynebacterium casei LMG S-19264T (=DSM 44701T), isolated from a smear-ripened cheese.</title>
        <authorList>
            <consortium name="US DOE Joint Genome Institute (JGI-PGF)"/>
            <person name="Walter F."/>
            <person name="Albersmeier A."/>
            <person name="Kalinowski J."/>
            <person name="Ruckert C."/>
        </authorList>
    </citation>
    <scope>NUCLEOTIDE SEQUENCE</scope>
    <source>
        <strain evidence="6">CGMCC 1.12153</strain>
    </source>
</reference>
<keyword evidence="7" id="KW-1185">Reference proteome</keyword>
<dbReference type="Gene3D" id="3.90.1150.10">
    <property type="entry name" value="Aspartate Aminotransferase, domain 1"/>
    <property type="match status" value="2"/>
</dbReference>
<protein>
    <submittedName>
        <fullName evidence="6">Cystathionine gamma-synthase</fullName>
    </submittedName>
</protein>
<dbReference type="GO" id="GO:0030170">
    <property type="term" value="F:pyridoxal phosphate binding"/>
    <property type="evidence" value="ECO:0007669"/>
    <property type="project" value="InterPro"/>
</dbReference>
<evidence type="ECO:0000256" key="5">
    <source>
        <dbReference type="RuleBase" id="RU362118"/>
    </source>
</evidence>
<dbReference type="SUPFAM" id="SSF53383">
    <property type="entry name" value="PLP-dependent transferases"/>
    <property type="match status" value="1"/>
</dbReference>
<dbReference type="Proteomes" id="UP000660110">
    <property type="component" value="Unassembled WGS sequence"/>
</dbReference>
<gene>
    <name evidence="6" type="primary">metC</name>
    <name evidence="6" type="ORF">GCM10010954_09630</name>
</gene>